<protein>
    <submittedName>
        <fullName evidence="1">Uncharacterized protein</fullName>
    </submittedName>
</protein>
<gene>
    <name evidence="1" type="ORF">K443DRAFT_396862</name>
</gene>
<reference evidence="1 2" key="1">
    <citation type="submission" date="2014-04" db="EMBL/GenBank/DDBJ databases">
        <authorList>
            <consortium name="DOE Joint Genome Institute"/>
            <person name="Kuo A."/>
            <person name="Kohler A."/>
            <person name="Nagy L.G."/>
            <person name="Floudas D."/>
            <person name="Copeland A."/>
            <person name="Barry K.W."/>
            <person name="Cichocki N."/>
            <person name="Veneault-Fourrey C."/>
            <person name="LaButti K."/>
            <person name="Lindquist E.A."/>
            <person name="Lipzen A."/>
            <person name="Lundell T."/>
            <person name="Morin E."/>
            <person name="Murat C."/>
            <person name="Sun H."/>
            <person name="Tunlid A."/>
            <person name="Henrissat B."/>
            <person name="Grigoriev I.V."/>
            <person name="Hibbett D.S."/>
            <person name="Martin F."/>
            <person name="Nordberg H.P."/>
            <person name="Cantor M.N."/>
            <person name="Hua S.X."/>
        </authorList>
    </citation>
    <scope>NUCLEOTIDE SEQUENCE [LARGE SCALE GENOMIC DNA]</scope>
    <source>
        <strain evidence="1 2">LaAM-08-1</strain>
    </source>
</reference>
<evidence type="ECO:0000313" key="2">
    <source>
        <dbReference type="Proteomes" id="UP000054477"/>
    </source>
</evidence>
<keyword evidence="2" id="KW-1185">Reference proteome</keyword>
<dbReference type="HOGENOM" id="CLU_2705202_0_0_1"/>
<proteinExistence type="predicted"/>
<organism evidence="1 2">
    <name type="scientific">Laccaria amethystina LaAM-08-1</name>
    <dbReference type="NCBI Taxonomy" id="1095629"/>
    <lineage>
        <taxon>Eukaryota</taxon>
        <taxon>Fungi</taxon>
        <taxon>Dikarya</taxon>
        <taxon>Basidiomycota</taxon>
        <taxon>Agaricomycotina</taxon>
        <taxon>Agaricomycetes</taxon>
        <taxon>Agaricomycetidae</taxon>
        <taxon>Agaricales</taxon>
        <taxon>Agaricineae</taxon>
        <taxon>Hydnangiaceae</taxon>
        <taxon>Laccaria</taxon>
    </lineage>
</organism>
<evidence type="ECO:0000313" key="1">
    <source>
        <dbReference type="EMBL" id="KIJ93489.1"/>
    </source>
</evidence>
<reference evidence="2" key="2">
    <citation type="submission" date="2015-01" db="EMBL/GenBank/DDBJ databases">
        <title>Evolutionary Origins and Diversification of the Mycorrhizal Mutualists.</title>
        <authorList>
            <consortium name="DOE Joint Genome Institute"/>
            <consortium name="Mycorrhizal Genomics Consortium"/>
            <person name="Kohler A."/>
            <person name="Kuo A."/>
            <person name="Nagy L.G."/>
            <person name="Floudas D."/>
            <person name="Copeland A."/>
            <person name="Barry K.W."/>
            <person name="Cichocki N."/>
            <person name="Veneault-Fourrey C."/>
            <person name="LaButti K."/>
            <person name="Lindquist E.A."/>
            <person name="Lipzen A."/>
            <person name="Lundell T."/>
            <person name="Morin E."/>
            <person name="Murat C."/>
            <person name="Riley R."/>
            <person name="Ohm R."/>
            <person name="Sun H."/>
            <person name="Tunlid A."/>
            <person name="Henrissat B."/>
            <person name="Grigoriev I.V."/>
            <person name="Hibbett D.S."/>
            <person name="Martin F."/>
        </authorList>
    </citation>
    <scope>NUCLEOTIDE SEQUENCE [LARGE SCALE GENOMIC DNA]</scope>
    <source>
        <strain evidence="2">LaAM-08-1</strain>
    </source>
</reference>
<dbReference type="EMBL" id="KN838841">
    <property type="protein sequence ID" value="KIJ93489.1"/>
    <property type="molecule type" value="Genomic_DNA"/>
</dbReference>
<accession>A0A0C9WIT2</accession>
<dbReference type="AlphaFoldDB" id="A0A0C9WIT2"/>
<name>A0A0C9WIT2_9AGAR</name>
<sequence>MNELAESIKLWTPRFHWGKCLCLVELGSSIIRTWLVDIGGLRKEPEARLTQTNEKEVVVALGSIGRIDHESRC</sequence>
<dbReference type="Proteomes" id="UP000054477">
    <property type="component" value="Unassembled WGS sequence"/>
</dbReference>